<evidence type="ECO:0000313" key="3">
    <source>
        <dbReference type="Proteomes" id="UP001642540"/>
    </source>
</evidence>
<comment type="caution">
    <text evidence="2">The sequence shown here is derived from an EMBL/GenBank/DDBJ whole genome shotgun (WGS) entry which is preliminary data.</text>
</comment>
<accession>A0ABP1PNQ2</accession>
<keyword evidence="1" id="KW-1133">Transmembrane helix</keyword>
<gene>
    <name evidence="2" type="ORF">ODALV1_LOCUS793</name>
</gene>
<organism evidence="2 3">
    <name type="scientific">Orchesella dallaii</name>
    <dbReference type="NCBI Taxonomy" id="48710"/>
    <lineage>
        <taxon>Eukaryota</taxon>
        <taxon>Metazoa</taxon>
        <taxon>Ecdysozoa</taxon>
        <taxon>Arthropoda</taxon>
        <taxon>Hexapoda</taxon>
        <taxon>Collembola</taxon>
        <taxon>Entomobryomorpha</taxon>
        <taxon>Entomobryoidea</taxon>
        <taxon>Orchesellidae</taxon>
        <taxon>Orchesellinae</taxon>
        <taxon>Orchesella</taxon>
    </lineage>
</organism>
<keyword evidence="3" id="KW-1185">Reference proteome</keyword>
<feature type="transmembrane region" description="Helical" evidence="1">
    <location>
        <begin position="828"/>
        <end position="848"/>
    </location>
</feature>
<feature type="transmembrane region" description="Helical" evidence="1">
    <location>
        <begin position="492"/>
        <end position="512"/>
    </location>
</feature>
<proteinExistence type="predicted"/>
<reference evidence="2 3" key="1">
    <citation type="submission" date="2024-08" db="EMBL/GenBank/DDBJ databases">
        <authorList>
            <person name="Cucini C."/>
            <person name="Frati F."/>
        </authorList>
    </citation>
    <scope>NUCLEOTIDE SEQUENCE [LARGE SCALE GENOMIC DNA]</scope>
</reference>
<sequence>MLPSDMGTVQASKDFTYYSTTLLYILINTIRVSSVVPDFYTAEQYTFIEVERNYSNYRTSLAKQFESSNKLIVNLNTNLQLFDGCLIHLINYDGLDFIPFQQPVILSRYDVVHVKYKAINKNPSSSIYISTSPRYSLRSRTFPFEKMPGNKTEIPWCRRYWPDLQCIDIPYLDMSSKAKPWTCEAHLYLFPPSPEQDPTFYERLYDRQRFNLLLPAGYRQIWSNWWPFYLHVNDDKIFYKFDSIHPLTSNRRWYDILISQNMEESIVGPWKNALKEMSAAHQGFSTSNRELLLVPVLPQPQIHHALGQRTTYYPVNIGSITVLCRNCIRCSTLQPVNIGTPQNFPELNQIIDQLNKNIEQILWKVYGVGEMVKMLKTHSGKEKHSDLHSSIRDNSLEALIWRLNGRLLAAVFNNATFQSMFDTPPDKQTECGWDDARIHDYDPIIHIFLTGKSDYSHFLDHRYSLKFVSCGRPATNTLAFSELISIFDTHTWVYLNVFTVVVALLSSYGSWVQKGEAKGHPQEIGTLSNYFHEYCIPSFLSYFKVLVEQGDPITVSLFKIPFLRWIYLSFMAVGIVISTAYKNDNISMLTLPLQPIPYENFDQLVEHKFDIFTRGFFWTGVSIDVAISLVNLSSLGIPLFEQNDTVSMGLDFFKPSSTHDNHDISYLLQSELMQYARSERSQRNRIVEKSYFSNRTQYLLNQTKLHHRWWELLNGKVKNFDLIKICNKTAFLLPEIEAYPLYYELLKKNFKDVYMSKETLFSLSYGLSFFRSVNPFVLKRLQGLVSSNIMEFWNRFLVKFMTSVKSGYGGGTIVETNEPMASDMQGNIVVVFTLLPLGLLGSTVLFVVEIRHKIRKYCCAIYKCMKR</sequence>
<dbReference type="EMBL" id="CAXLJM020000004">
    <property type="protein sequence ID" value="CAL8069489.1"/>
    <property type="molecule type" value="Genomic_DNA"/>
</dbReference>
<feature type="transmembrane region" description="Helical" evidence="1">
    <location>
        <begin position="562"/>
        <end position="581"/>
    </location>
</feature>
<evidence type="ECO:0000313" key="2">
    <source>
        <dbReference type="EMBL" id="CAL8069489.1"/>
    </source>
</evidence>
<evidence type="ECO:0000256" key="1">
    <source>
        <dbReference type="SAM" id="Phobius"/>
    </source>
</evidence>
<protein>
    <submittedName>
        <fullName evidence="2">Uncharacterized protein</fullName>
    </submittedName>
</protein>
<dbReference type="Proteomes" id="UP001642540">
    <property type="component" value="Unassembled WGS sequence"/>
</dbReference>
<keyword evidence="1" id="KW-0472">Membrane</keyword>
<keyword evidence="1" id="KW-0812">Transmembrane</keyword>
<name>A0ABP1PNQ2_9HEXA</name>